<dbReference type="InterPro" id="IPR016181">
    <property type="entry name" value="Acyl_CoA_acyltransferase"/>
</dbReference>
<dbReference type="Proteomes" id="UP000234433">
    <property type="component" value="Unassembled WGS sequence"/>
</dbReference>
<reference evidence="4 5" key="1">
    <citation type="submission" date="2017-03" db="EMBL/GenBank/DDBJ databases">
        <authorList>
            <person name="Afonso C.L."/>
            <person name="Miller P.J."/>
            <person name="Scott M.A."/>
            <person name="Spackman E."/>
            <person name="Goraichik I."/>
            <person name="Dimitrov K.M."/>
            <person name="Suarez D.L."/>
            <person name="Swayne D.E."/>
        </authorList>
    </citation>
    <scope>NUCLEOTIDE SEQUENCE [LARGE SCALE GENOMIC DNA]</scope>
    <source>
        <strain evidence="4 5">CNRZ 918</strain>
    </source>
</reference>
<evidence type="ECO:0000256" key="2">
    <source>
        <dbReference type="ARBA" id="ARBA00023315"/>
    </source>
</evidence>
<protein>
    <submittedName>
        <fullName evidence="4">Ribosomal protein S18 acetylase RimI</fullName>
    </submittedName>
</protein>
<dbReference type="GO" id="GO:0016747">
    <property type="term" value="F:acyltransferase activity, transferring groups other than amino-acyl groups"/>
    <property type="evidence" value="ECO:0007669"/>
    <property type="project" value="InterPro"/>
</dbReference>
<dbReference type="InterPro" id="IPR050832">
    <property type="entry name" value="Bact_Acetyltransf"/>
</dbReference>
<dbReference type="PANTHER" id="PTHR43877">
    <property type="entry name" value="AMINOALKYLPHOSPHONATE N-ACETYLTRANSFERASE-RELATED-RELATED"/>
    <property type="match status" value="1"/>
</dbReference>
<dbReference type="GO" id="GO:0005840">
    <property type="term" value="C:ribosome"/>
    <property type="evidence" value="ECO:0007669"/>
    <property type="project" value="UniProtKB-KW"/>
</dbReference>
<evidence type="ECO:0000313" key="4">
    <source>
        <dbReference type="EMBL" id="SMY05346.1"/>
    </source>
</evidence>
<dbReference type="SUPFAM" id="SSF55729">
    <property type="entry name" value="Acyl-CoA N-acyltransferases (Nat)"/>
    <property type="match status" value="1"/>
</dbReference>
<dbReference type="AlphaFoldDB" id="A0A2H1L007"/>
<evidence type="ECO:0000259" key="3">
    <source>
        <dbReference type="PROSITE" id="PS51186"/>
    </source>
</evidence>
<evidence type="ECO:0000313" key="5">
    <source>
        <dbReference type="Proteomes" id="UP000234433"/>
    </source>
</evidence>
<dbReference type="InterPro" id="IPR000182">
    <property type="entry name" value="GNAT_dom"/>
</dbReference>
<organism evidence="4 5">
    <name type="scientific">Brevibacterium antiquum CNRZ 918</name>
    <dbReference type="NCBI Taxonomy" id="1255637"/>
    <lineage>
        <taxon>Bacteria</taxon>
        <taxon>Bacillati</taxon>
        <taxon>Actinomycetota</taxon>
        <taxon>Actinomycetes</taxon>
        <taxon>Micrococcales</taxon>
        <taxon>Brevibacteriaceae</taxon>
        <taxon>Brevibacterium</taxon>
    </lineage>
</organism>
<keyword evidence="1" id="KW-0808">Transferase</keyword>
<dbReference type="EMBL" id="FXZD01000027">
    <property type="protein sequence ID" value="SMY05346.1"/>
    <property type="molecule type" value="Genomic_DNA"/>
</dbReference>
<keyword evidence="4" id="KW-0689">Ribosomal protein</keyword>
<keyword evidence="4" id="KW-0687">Ribonucleoprotein</keyword>
<sequence length="163" mass="18415">MTIVVRDPVFDDVDGMAKVHVESWQETYQGIMPDAVLYAPDFIERRKQLWSSFFTQSNQEKYRVAVAELDGRIVGVAMVGPSNDTDRQGERELFVLYTYKSIHGSGAGARLLETVGEPDEPLSLWVADPNPRAQAFYRKHGFTPDGSTQTDEEDGVTEIRMIR</sequence>
<keyword evidence="2" id="KW-0012">Acyltransferase</keyword>
<feature type="domain" description="N-acetyltransferase" evidence="3">
    <location>
        <begin position="3"/>
        <end position="163"/>
    </location>
</feature>
<gene>
    <name evidence="4" type="ORF">BANT918_03377</name>
</gene>
<dbReference type="CDD" id="cd04301">
    <property type="entry name" value="NAT_SF"/>
    <property type="match status" value="1"/>
</dbReference>
<dbReference type="PROSITE" id="PS51186">
    <property type="entry name" value="GNAT"/>
    <property type="match status" value="1"/>
</dbReference>
<accession>A0A2H1L007</accession>
<name>A0A2H1L007_9MICO</name>
<dbReference type="Gene3D" id="3.40.630.30">
    <property type="match status" value="1"/>
</dbReference>
<dbReference type="Pfam" id="PF00583">
    <property type="entry name" value="Acetyltransf_1"/>
    <property type="match status" value="1"/>
</dbReference>
<dbReference type="PANTHER" id="PTHR43877:SF1">
    <property type="entry name" value="ACETYLTRANSFERASE"/>
    <property type="match status" value="1"/>
</dbReference>
<proteinExistence type="predicted"/>
<evidence type="ECO:0000256" key="1">
    <source>
        <dbReference type="ARBA" id="ARBA00022679"/>
    </source>
</evidence>
<dbReference type="RefSeq" id="WP_208618151.1">
    <property type="nucleotide sequence ID" value="NZ_FXZD01000027.1"/>
</dbReference>